<dbReference type="Proteomes" id="UP000034502">
    <property type="component" value="Unassembled WGS sequence"/>
</dbReference>
<dbReference type="AlphaFoldDB" id="A0A0G1S6C8"/>
<sequence length="441" mass="51378">MMLFLFAVLFHLFLYWPLEFFSYPEFHIYPYLVNRGLIPYRQIIDQHFPALTLTGTNFYSLGFTDPLDFKKLALLLILVQSVFIFKSAGKLRLKGRYFSVFAFALWQIYFAGNHLWYDSFVGFFAVIAFYYWLGRKYFVSGLLLGAAVLFKQSALILPLFLIPWAAVCSPGRLKTAFRFAAGVFLPVAALFYWVYSRGVFDEFWFWTIEFNWLYYPTLAFSPPSFRAVLYLISPALVVVSSLIYQNKRTSVLFPVVWAGLLVLSGFTRVDRMHFQAAVPFLSLITGVLAADLYRYKRIVFYALSAFLIAVFGRYYFRQSHFFQYRFFDSASLRLAQSISRRVPAGDKTFLLGVQPHLYVLSGTLPSGSFFVYQLPWYLHLTGDRMLADLALDPPRYIFFDTSAVVDKVPVTEYARPLLQFIRRDYRLMDKIGDVEVYESRY</sequence>
<feature type="transmembrane region" description="Helical" evidence="1">
    <location>
        <begin position="69"/>
        <end position="85"/>
    </location>
</feature>
<keyword evidence="1" id="KW-0472">Membrane</keyword>
<feature type="transmembrane region" description="Helical" evidence="1">
    <location>
        <begin position="251"/>
        <end position="267"/>
    </location>
</feature>
<evidence type="ECO:0000313" key="2">
    <source>
        <dbReference type="EMBL" id="KKU64946.1"/>
    </source>
</evidence>
<evidence type="ECO:0000256" key="1">
    <source>
        <dbReference type="SAM" id="Phobius"/>
    </source>
</evidence>
<dbReference type="EMBL" id="LCNU01000003">
    <property type="protein sequence ID" value="KKU64946.1"/>
    <property type="molecule type" value="Genomic_DNA"/>
</dbReference>
<organism evidence="2 3">
    <name type="scientific">Candidatus Amesbacteria bacterium GW2011_GWC1_47_15</name>
    <dbReference type="NCBI Taxonomy" id="1618364"/>
    <lineage>
        <taxon>Bacteria</taxon>
        <taxon>Candidatus Amesiibacteriota</taxon>
    </lineage>
</organism>
<feature type="transmembrane region" description="Helical" evidence="1">
    <location>
        <begin position="298"/>
        <end position="316"/>
    </location>
</feature>
<evidence type="ECO:0008006" key="4">
    <source>
        <dbReference type="Google" id="ProtNLM"/>
    </source>
</evidence>
<protein>
    <recommendedName>
        <fullName evidence="4">Glycosyltransferase RgtA/B/C/D-like domain-containing protein</fullName>
    </recommendedName>
</protein>
<proteinExistence type="predicted"/>
<name>A0A0G1S6C8_9BACT</name>
<reference evidence="2 3" key="1">
    <citation type="journal article" date="2015" name="Nature">
        <title>rRNA introns, odd ribosomes, and small enigmatic genomes across a large radiation of phyla.</title>
        <authorList>
            <person name="Brown C.T."/>
            <person name="Hug L.A."/>
            <person name="Thomas B.C."/>
            <person name="Sharon I."/>
            <person name="Castelle C.J."/>
            <person name="Singh A."/>
            <person name="Wilkins M.J."/>
            <person name="Williams K.H."/>
            <person name="Banfield J.F."/>
        </authorList>
    </citation>
    <scope>NUCLEOTIDE SEQUENCE [LARGE SCALE GENOMIC DNA]</scope>
</reference>
<keyword evidence="1" id="KW-0812">Transmembrane</keyword>
<evidence type="ECO:0000313" key="3">
    <source>
        <dbReference type="Proteomes" id="UP000034502"/>
    </source>
</evidence>
<keyword evidence="1" id="KW-1133">Transmembrane helix</keyword>
<feature type="transmembrane region" description="Helical" evidence="1">
    <location>
        <begin position="176"/>
        <end position="195"/>
    </location>
</feature>
<dbReference type="STRING" id="1618364.UX86_C0003G0041"/>
<feature type="transmembrane region" description="Helical" evidence="1">
    <location>
        <begin position="137"/>
        <end position="164"/>
    </location>
</feature>
<feature type="transmembrane region" description="Helical" evidence="1">
    <location>
        <begin position="227"/>
        <end position="244"/>
    </location>
</feature>
<feature type="transmembrane region" description="Helical" evidence="1">
    <location>
        <begin position="273"/>
        <end position="293"/>
    </location>
</feature>
<comment type="caution">
    <text evidence="2">The sequence shown here is derived from an EMBL/GenBank/DDBJ whole genome shotgun (WGS) entry which is preliminary data.</text>
</comment>
<gene>
    <name evidence="2" type="ORF">UX86_C0003G0041</name>
</gene>
<accession>A0A0G1S6C8</accession>